<evidence type="ECO:0000256" key="3">
    <source>
        <dbReference type="ARBA" id="ARBA00008883"/>
    </source>
</evidence>
<dbReference type="GO" id="GO:0004713">
    <property type="term" value="F:protein tyrosine kinase activity"/>
    <property type="evidence" value="ECO:0007669"/>
    <property type="project" value="TreeGrafter"/>
</dbReference>
<evidence type="ECO:0000259" key="19">
    <source>
        <dbReference type="Pfam" id="PF13807"/>
    </source>
</evidence>
<dbReference type="InterPro" id="IPR005702">
    <property type="entry name" value="Wzc-like_C"/>
</dbReference>
<dbReference type="InterPro" id="IPR050445">
    <property type="entry name" value="Bact_polysacc_biosynth/exp"/>
</dbReference>
<evidence type="ECO:0000256" key="9">
    <source>
        <dbReference type="ARBA" id="ARBA00022741"/>
    </source>
</evidence>
<dbReference type="InterPro" id="IPR025669">
    <property type="entry name" value="AAA_dom"/>
</dbReference>
<evidence type="ECO:0000256" key="16">
    <source>
        <dbReference type="SAM" id="Phobius"/>
    </source>
</evidence>
<organism evidence="20 21">
    <name type="scientific">Pedobacter psychrophilus</name>
    <dbReference type="NCBI Taxonomy" id="1826909"/>
    <lineage>
        <taxon>Bacteria</taxon>
        <taxon>Pseudomonadati</taxon>
        <taxon>Bacteroidota</taxon>
        <taxon>Sphingobacteriia</taxon>
        <taxon>Sphingobacteriales</taxon>
        <taxon>Sphingobacteriaceae</taxon>
        <taxon>Pedobacter</taxon>
    </lineage>
</organism>
<dbReference type="AlphaFoldDB" id="A0A179DNC0"/>
<keyword evidence="6" id="KW-0997">Cell inner membrane</keyword>
<keyword evidence="10" id="KW-0418">Kinase</keyword>
<comment type="subcellular location">
    <subcellularLocation>
        <location evidence="1">Cell inner membrane</location>
        <topology evidence="1">Multi-pass membrane protein</topology>
    </subcellularLocation>
</comment>
<dbReference type="STRING" id="1826909.A5893_02740"/>
<evidence type="ECO:0000256" key="14">
    <source>
        <dbReference type="ARBA" id="ARBA00023137"/>
    </source>
</evidence>
<evidence type="ECO:0000256" key="12">
    <source>
        <dbReference type="ARBA" id="ARBA00022989"/>
    </source>
</evidence>
<dbReference type="RefSeq" id="WP_068821080.1">
    <property type="nucleotide sequence ID" value="NZ_LWHJ01000011.1"/>
</dbReference>
<comment type="similarity">
    <text evidence="2">Belongs to the CpsD/CapB family.</text>
</comment>
<evidence type="ECO:0000256" key="6">
    <source>
        <dbReference type="ARBA" id="ARBA00022519"/>
    </source>
</evidence>
<dbReference type="Pfam" id="PF13614">
    <property type="entry name" value="AAA_31"/>
    <property type="match status" value="1"/>
</dbReference>
<evidence type="ECO:0000256" key="7">
    <source>
        <dbReference type="ARBA" id="ARBA00022679"/>
    </source>
</evidence>
<evidence type="ECO:0000256" key="2">
    <source>
        <dbReference type="ARBA" id="ARBA00007316"/>
    </source>
</evidence>
<evidence type="ECO:0000256" key="4">
    <source>
        <dbReference type="ARBA" id="ARBA00011903"/>
    </source>
</evidence>
<name>A0A179DNC0_9SPHI</name>
<dbReference type="Pfam" id="PF02706">
    <property type="entry name" value="Wzz"/>
    <property type="match status" value="1"/>
</dbReference>
<comment type="catalytic activity">
    <reaction evidence="15">
        <text>L-tyrosyl-[protein] + ATP = O-phospho-L-tyrosyl-[protein] + ADP + H(+)</text>
        <dbReference type="Rhea" id="RHEA:10596"/>
        <dbReference type="Rhea" id="RHEA-COMP:10136"/>
        <dbReference type="Rhea" id="RHEA-COMP:20101"/>
        <dbReference type="ChEBI" id="CHEBI:15378"/>
        <dbReference type="ChEBI" id="CHEBI:30616"/>
        <dbReference type="ChEBI" id="CHEBI:46858"/>
        <dbReference type="ChEBI" id="CHEBI:61978"/>
        <dbReference type="ChEBI" id="CHEBI:456216"/>
        <dbReference type="EC" id="2.7.10.2"/>
    </reaction>
</comment>
<dbReference type="PANTHER" id="PTHR32309">
    <property type="entry name" value="TYROSINE-PROTEIN KINASE"/>
    <property type="match status" value="1"/>
</dbReference>
<evidence type="ECO:0000256" key="10">
    <source>
        <dbReference type="ARBA" id="ARBA00022777"/>
    </source>
</evidence>
<keyword evidence="21" id="KW-1185">Reference proteome</keyword>
<dbReference type="EC" id="2.7.10.2" evidence="4"/>
<dbReference type="InterPro" id="IPR027417">
    <property type="entry name" value="P-loop_NTPase"/>
</dbReference>
<dbReference type="Pfam" id="PF13807">
    <property type="entry name" value="GNVR"/>
    <property type="match status" value="1"/>
</dbReference>
<keyword evidence="11" id="KW-0067">ATP-binding</keyword>
<reference evidence="20 21" key="1">
    <citation type="submission" date="2016-04" db="EMBL/GenBank/DDBJ databases">
        <authorList>
            <person name="Evans L.H."/>
            <person name="Alamgir A."/>
            <person name="Owens N."/>
            <person name="Weber N.D."/>
            <person name="Virtaneva K."/>
            <person name="Barbian K."/>
            <person name="Babar A."/>
            <person name="Rosenke K."/>
        </authorList>
    </citation>
    <scope>NUCLEOTIDE SEQUENCE [LARGE SCALE GENOMIC DNA]</scope>
    <source>
        <strain evidence="20 21">CCM 8644</strain>
    </source>
</reference>
<dbReference type="GO" id="GO:0005886">
    <property type="term" value="C:plasma membrane"/>
    <property type="evidence" value="ECO:0007669"/>
    <property type="project" value="UniProtKB-SubCell"/>
</dbReference>
<dbReference type="CDD" id="cd05387">
    <property type="entry name" value="BY-kinase"/>
    <property type="match status" value="1"/>
</dbReference>
<keyword evidence="14" id="KW-0829">Tyrosine-protein kinase</keyword>
<comment type="similarity">
    <text evidence="3">Belongs to the etk/wzc family.</text>
</comment>
<protein>
    <recommendedName>
        <fullName evidence="4">non-specific protein-tyrosine kinase</fullName>
        <ecNumber evidence="4">2.7.10.2</ecNumber>
    </recommendedName>
</protein>
<evidence type="ECO:0000256" key="8">
    <source>
        <dbReference type="ARBA" id="ARBA00022692"/>
    </source>
</evidence>
<feature type="transmembrane region" description="Helical" evidence="16">
    <location>
        <begin position="494"/>
        <end position="513"/>
    </location>
</feature>
<feature type="domain" description="Polysaccharide chain length determinant N-terminal" evidence="17">
    <location>
        <begin position="32"/>
        <end position="113"/>
    </location>
</feature>
<dbReference type="EMBL" id="LWHJ01000011">
    <property type="protein sequence ID" value="OAQ42049.1"/>
    <property type="molecule type" value="Genomic_DNA"/>
</dbReference>
<feature type="domain" description="AAA" evidence="18">
    <location>
        <begin position="593"/>
        <end position="728"/>
    </location>
</feature>
<proteinExistence type="inferred from homology"/>
<keyword evidence="7" id="KW-0808">Transferase</keyword>
<gene>
    <name evidence="20" type="ORF">A5893_02740</name>
</gene>
<feature type="domain" description="Tyrosine-protein kinase G-rich" evidence="19">
    <location>
        <begin position="439"/>
        <end position="516"/>
    </location>
</feature>
<evidence type="ECO:0000313" key="21">
    <source>
        <dbReference type="Proteomes" id="UP000078459"/>
    </source>
</evidence>
<dbReference type="InterPro" id="IPR003856">
    <property type="entry name" value="LPS_length_determ_N"/>
</dbReference>
<keyword evidence="12 16" id="KW-1133">Transmembrane helix</keyword>
<evidence type="ECO:0000256" key="5">
    <source>
        <dbReference type="ARBA" id="ARBA00022475"/>
    </source>
</evidence>
<evidence type="ECO:0000256" key="11">
    <source>
        <dbReference type="ARBA" id="ARBA00022840"/>
    </source>
</evidence>
<dbReference type="Proteomes" id="UP000078459">
    <property type="component" value="Unassembled WGS sequence"/>
</dbReference>
<keyword evidence="13 16" id="KW-0472">Membrane</keyword>
<accession>A0A179DNC0</accession>
<dbReference type="SUPFAM" id="SSF52540">
    <property type="entry name" value="P-loop containing nucleoside triphosphate hydrolases"/>
    <property type="match status" value="1"/>
</dbReference>
<keyword evidence="8 16" id="KW-0812">Transmembrane</keyword>
<evidence type="ECO:0000313" key="20">
    <source>
        <dbReference type="EMBL" id="OAQ42049.1"/>
    </source>
</evidence>
<reference evidence="20 21" key="2">
    <citation type="submission" date="2016-06" db="EMBL/GenBank/DDBJ databases">
        <title>Pedobacter psychrophilus sp. nov., isolated from Antarctic fragmentary rock.</title>
        <authorList>
            <person name="Svec P."/>
        </authorList>
    </citation>
    <scope>NUCLEOTIDE SEQUENCE [LARGE SCALE GENOMIC DNA]</scope>
    <source>
        <strain evidence="20 21">CCM 8644</strain>
    </source>
</reference>
<evidence type="ECO:0000256" key="13">
    <source>
        <dbReference type="ARBA" id="ARBA00023136"/>
    </source>
</evidence>
<dbReference type="PANTHER" id="PTHR32309:SF13">
    <property type="entry name" value="FERRIC ENTEROBACTIN TRANSPORT PROTEIN FEPE"/>
    <property type="match status" value="1"/>
</dbReference>
<sequence>MFPDHNKYPIVRRFNEDDSFKPREVVMKYLYHWPLFFIFLAISLSLAVVYLKITKPVYDIKASLLIKEDNVNNSNPRTGIALQELDLATPNRLVDNEIEVLKSRRLMVQLVDTLQLWMDYQTDKKIGKENLYGVSPVKISFTKVAEKIEGNNILIYIKDSQTYYLTLKGKVAKPYRFGNLVTNSLGTFVVNKTDLYQNYIDKGIQISFSDFDKTVSAYQKGIEVALLNKKSPTVGLSLSDAVIPRGKDILNQLIHIYNEATLNEKNRITKSTMDFIDSRLSTITKELATVENETEQYKKSRGLTDVTSESKIYLENAQANDSKLNDVKVKLNVVNGIEDYINSSATNKRAPSTLGIDDPGLNSMIARLSQLELDRSRLLATTPESNPLFGPLNTQIAELKNAVRINIGNVKLTLENSQQKLESFDSKFKSDISKVPGEERQLLEILRQKNVKQDLFLYLLKKKEEISLSYASTLADARVIDSAYAGPKKWPNTILILAIAMIAGLGLPIALLIGRSLFNDKVNGKSGISKETEIPILGDIREVITNNPLIIFDPYQIASVEQFRYLRTKLLALHGAANKGRITLITSSIAEEGKGFISSNLGLSLAASGRKVVLIDLDLRKNKLGNLFDIDASHTGLIDYLEGKILKEEVIKKSEKHFNLDIITSGLKDGEAANPELIEKYELEILMTWLKQNYDDILIYTPPIRLVADALMLSKFSTVLLFIVRSNLTKKTYLKFIDGVQKNNEFNKVNIVLNGAKPEDGISEYGRKYYPNGKQKPNIGFGRKLKSFFKRF</sequence>
<evidence type="ECO:0000256" key="1">
    <source>
        <dbReference type="ARBA" id="ARBA00004429"/>
    </source>
</evidence>
<evidence type="ECO:0000256" key="15">
    <source>
        <dbReference type="ARBA" id="ARBA00051245"/>
    </source>
</evidence>
<evidence type="ECO:0000259" key="17">
    <source>
        <dbReference type="Pfam" id="PF02706"/>
    </source>
</evidence>
<keyword evidence="9" id="KW-0547">Nucleotide-binding</keyword>
<dbReference type="InterPro" id="IPR032807">
    <property type="entry name" value="GNVR"/>
</dbReference>
<feature type="transmembrane region" description="Helical" evidence="16">
    <location>
        <begin position="30"/>
        <end position="51"/>
    </location>
</feature>
<evidence type="ECO:0000259" key="18">
    <source>
        <dbReference type="Pfam" id="PF13614"/>
    </source>
</evidence>
<keyword evidence="5" id="KW-1003">Cell membrane</keyword>
<dbReference type="Gene3D" id="3.40.50.300">
    <property type="entry name" value="P-loop containing nucleotide triphosphate hydrolases"/>
    <property type="match status" value="1"/>
</dbReference>
<comment type="caution">
    <text evidence="20">The sequence shown here is derived from an EMBL/GenBank/DDBJ whole genome shotgun (WGS) entry which is preliminary data.</text>
</comment>
<dbReference type="OrthoDB" id="9794577at2"/>